<dbReference type="InterPro" id="IPR035647">
    <property type="entry name" value="EFG_III/V"/>
</dbReference>
<dbReference type="NCBIfam" id="TIGR01393">
    <property type="entry name" value="lepA"/>
    <property type="match status" value="1"/>
</dbReference>
<comment type="catalytic activity">
    <reaction evidence="8">
        <text>GTP + H2O = GDP + phosphate + H(+)</text>
        <dbReference type="Rhea" id="RHEA:19669"/>
        <dbReference type="ChEBI" id="CHEBI:15377"/>
        <dbReference type="ChEBI" id="CHEBI:15378"/>
        <dbReference type="ChEBI" id="CHEBI:37565"/>
        <dbReference type="ChEBI" id="CHEBI:43474"/>
        <dbReference type="ChEBI" id="CHEBI:58189"/>
        <dbReference type="EC" id="3.6.5.n1"/>
    </reaction>
</comment>
<dbReference type="Pfam" id="PF00009">
    <property type="entry name" value="GTP_EFTU"/>
    <property type="match status" value="1"/>
</dbReference>
<dbReference type="PANTHER" id="PTHR43512">
    <property type="entry name" value="TRANSLATION FACTOR GUF1-RELATED"/>
    <property type="match status" value="1"/>
</dbReference>
<dbReference type="InterPro" id="IPR009000">
    <property type="entry name" value="Transl_B-barrel_sf"/>
</dbReference>
<dbReference type="GO" id="GO:0005759">
    <property type="term" value="C:mitochondrial matrix"/>
    <property type="evidence" value="ECO:0007669"/>
    <property type="project" value="UniProtKB-UniRule"/>
</dbReference>
<dbReference type="AlphaFoldDB" id="A0A7S3DAE6"/>
<dbReference type="Gene3D" id="3.30.70.240">
    <property type="match status" value="1"/>
</dbReference>
<reference evidence="10" key="1">
    <citation type="submission" date="2021-01" db="EMBL/GenBank/DDBJ databases">
        <authorList>
            <person name="Corre E."/>
            <person name="Pelletier E."/>
            <person name="Niang G."/>
            <person name="Scheremetjew M."/>
            <person name="Finn R."/>
            <person name="Kale V."/>
            <person name="Holt S."/>
            <person name="Cochrane G."/>
            <person name="Meng A."/>
            <person name="Brown T."/>
            <person name="Cohen L."/>
        </authorList>
    </citation>
    <scope>NUCLEOTIDE SEQUENCE</scope>
    <source>
        <strain evidence="10">NIES-2562</strain>
    </source>
</reference>
<dbReference type="FunFam" id="3.30.70.240:FF:000007">
    <property type="entry name" value="Translation factor GUF1, mitochondrial"/>
    <property type="match status" value="1"/>
</dbReference>
<comment type="subcellular location">
    <subcellularLocation>
        <location evidence="8">Mitochondrion inner membrane</location>
        <topology evidence="8">Peripheral membrane protein</topology>
        <orientation evidence="8">Matrix side</orientation>
    </subcellularLocation>
</comment>
<dbReference type="InterPro" id="IPR000640">
    <property type="entry name" value="EFG_V-like"/>
</dbReference>
<organism evidence="10">
    <name type="scientific">Palpitomonas bilix</name>
    <dbReference type="NCBI Taxonomy" id="652834"/>
    <lineage>
        <taxon>Eukaryota</taxon>
        <taxon>Eukaryota incertae sedis</taxon>
    </lineage>
</organism>
<dbReference type="GO" id="GO:0005525">
    <property type="term" value="F:GTP binding"/>
    <property type="evidence" value="ECO:0007669"/>
    <property type="project" value="UniProtKB-UniRule"/>
</dbReference>
<dbReference type="GO" id="GO:0003924">
    <property type="term" value="F:GTPase activity"/>
    <property type="evidence" value="ECO:0007669"/>
    <property type="project" value="UniProtKB-UniRule"/>
</dbReference>
<dbReference type="InterPro" id="IPR000795">
    <property type="entry name" value="T_Tr_GTP-bd_dom"/>
</dbReference>
<dbReference type="PROSITE" id="PS00301">
    <property type="entry name" value="G_TR_1"/>
    <property type="match status" value="1"/>
</dbReference>
<dbReference type="Gene3D" id="2.40.30.10">
    <property type="entry name" value="Translation factors"/>
    <property type="match status" value="1"/>
</dbReference>
<evidence type="ECO:0000259" key="9">
    <source>
        <dbReference type="PROSITE" id="PS51722"/>
    </source>
</evidence>
<keyword evidence="6 8" id="KW-0342">GTP-binding</keyword>
<dbReference type="SUPFAM" id="SSF54980">
    <property type="entry name" value="EF-G C-terminal domain-like"/>
    <property type="match status" value="2"/>
</dbReference>
<evidence type="ECO:0000256" key="6">
    <source>
        <dbReference type="ARBA" id="ARBA00023134"/>
    </source>
</evidence>
<keyword evidence="2 8" id="KW-0547">Nucleotide-binding</keyword>
<keyword evidence="8" id="KW-0648">Protein biosynthesis</keyword>
<dbReference type="FunFam" id="3.40.50.300:FF:000078">
    <property type="entry name" value="Elongation factor 4"/>
    <property type="match status" value="1"/>
</dbReference>
<accession>A0A7S3DAE6</accession>
<evidence type="ECO:0000256" key="3">
    <source>
        <dbReference type="ARBA" id="ARBA00022792"/>
    </source>
</evidence>
<name>A0A7S3DAE6_9EUKA</name>
<evidence type="ECO:0000256" key="2">
    <source>
        <dbReference type="ARBA" id="ARBA00022741"/>
    </source>
</evidence>
<dbReference type="FunFam" id="3.30.70.2570:FF:000001">
    <property type="entry name" value="Translation factor GUF1, mitochondrial"/>
    <property type="match status" value="1"/>
</dbReference>
<dbReference type="CDD" id="cd16260">
    <property type="entry name" value="EF4_III"/>
    <property type="match status" value="1"/>
</dbReference>
<dbReference type="GO" id="GO:0006412">
    <property type="term" value="P:translation"/>
    <property type="evidence" value="ECO:0007669"/>
    <property type="project" value="UniProtKB-KW"/>
</dbReference>
<dbReference type="GO" id="GO:0045727">
    <property type="term" value="P:positive regulation of translation"/>
    <property type="evidence" value="ECO:0007669"/>
    <property type="project" value="UniProtKB-UniRule"/>
</dbReference>
<dbReference type="CDD" id="cd03709">
    <property type="entry name" value="lepA_C"/>
    <property type="match status" value="1"/>
</dbReference>
<evidence type="ECO:0000256" key="1">
    <source>
        <dbReference type="ARBA" id="ARBA00005454"/>
    </source>
</evidence>
<dbReference type="SUPFAM" id="SSF50447">
    <property type="entry name" value="Translation proteins"/>
    <property type="match status" value="1"/>
</dbReference>
<feature type="binding site" evidence="8">
    <location>
        <begin position="131"/>
        <end position="134"/>
    </location>
    <ligand>
        <name>GTP</name>
        <dbReference type="ChEBI" id="CHEBI:37565"/>
    </ligand>
</feature>
<comment type="function">
    <text evidence="8">Promotes mitochondrial protein synthesis. May act as a fidelity factor of the translation reaction, by catalyzing a one-codon backward translocation of tRNAs on improperly translocated ribosomes. Binds to mitochondrial ribosomes in a GTP-dependent manner.</text>
</comment>
<dbReference type="FunFam" id="3.30.70.870:FF:000004">
    <property type="entry name" value="Translation factor GUF1, mitochondrial"/>
    <property type="match status" value="1"/>
</dbReference>
<dbReference type="Gene3D" id="3.30.70.870">
    <property type="entry name" value="Elongation Factor G (Translational Gtpase), domain 3"/>
    <property type="match status" value="1"/>
</dbReference>
<dbReference type="PROSITE" id="PS51722">
    <property type="entry name" value="G_TR_2"/>
    <property type="match status" value="1"/>
</dbReference>
<dbReference type="InterPro" id="IPR035654">
    <property type="entry name" value="LepA_IV"/>
</dbReference>
<evidence type="ECO:0000256" key="7">
    <source>
        <dbReference type="ARBA" id="ARBA00023136"/>
    </source>
</evidence>
<gene>
    <name evidence="10" type="ORF">PBIL07802_LOCUS13684</name>
</gene>
<evidence type="ECO:0000256" key="4">
    <source>
        <dbReference type="ARBA" id="ARBA00022801"/>
    </source>
</evidence>
<dbReference type="GO" id="GO:0005743">
    <property type="term" value="C:mitochondrial inner membrane"/>
    <property type="evidence" value="ECO:0007669"/>
    <property type="project" value="UniProtKB-SubCell"/>
</dbReference>
<dbReference type="Pfam" id="PF00679">
    <property type="entry name" value="EFG_C"/>
    <property type="match status" value="1"/>
</dbReference>
<dbReference type="NCBIfam" id="TIGR00231">
    <property type="entry name" value="small_GTP"/>
    <property type="match status" value="1"/>
</dbReference>
<dbReference type="Pfam" id="PF06421">
    <property type="entry name" value="LepA_C"/>
    <property type="match status" value="1"/>
</dbReference>
<dbReference type="CDD" id="cd01890">
    <property type="entry name" value="LepA"/>
    <property type="match status" value="1"/>
</dbReference>
<dbReference type="EC" id="3.6.5.n1" evidence="8"/>
<keyword evidence="5 8" id="KW-0496">Mitochondrion</keyword>
<comment type="similarity">
    <text evidence="8">Belongs to the GTP-binding elongation factor family. LepA subfamily.</text>
</comment>
<dbReference type="InterPro" id="IPR013842">
    <property type="entry name" value="LepA_CTD"/>
</dbReference>
<comment type="similarity">
    <text evidence="1">Belongs to the TRAFAC class translation factor GTPase superfamily. Classic translation factor GTPase family. LepA subfamily.</text>
</comment>
<dbReference type="Gene3D" id="3.30.70.2570">
    <property type="entry name" value="Elongation factor 4, C-terminal domain"/>
    <property type="match status" value="1"/>
</dbReference>
<dbReference type="InterPro" id="IPR027417">
    <property type="entry name" value="P-loop_NTPase"/>
</dbReference>
<proteinExistence type="inferred from homology"/>
<keyword evidence="4 8" id="KW-0378">Hydrolase</keyword>
<evidence type="ECO:0000313" key="10">
    <source>
        <dbReference type="EMBL" id="CAE0251460.1"/>
    </source>
</evidence>
<dbReference type="Gene3D" id="3.40.50.300">
    <property type="entry name" value="P-loop containing nucleotide triphosphate hydrolases"/>
    <property type="match status" value="1"/>
</dbReference>
<dbReference type="InterPro" id="IPR005225">
    <property type="entry name" value="Small_GTP-bd"/>
</dbReference>
<dbReference type="InterPro" id="IPR004161">
    <property type="entry name" value="EFTu-like_2"/>
</dbReference>
<dbReference type="SUPFAM" id="SSF52540">
    <property type="entry name" value="P-loop containing nucleoside triphosphate hydrolases"/>
    <property type="match status" value="1"/>
</dbReference>
<protein>
    <recommendedName>
        <fullName evidence="8">Translation factor GUF1 homolog, mitochondrial</fullName>
        <ecNumber evidence="8">3.6.5.n1</ecNumber>
    </recommendedName>
    <alternativeName>
        <fullName evidence="8">Elongation factor 4 homolog</fullName>
        <shortName evidence="8">EF-4</shortName>
    </alternativeName>
    <alternativeName>
        <fullName evidence="8">GTPase GUF1 homolog</fullName>
    </alternativeName>
    <alternativeName>
        <fullName evidence="8">Ribosomal back-translocase</fullName>
    </alternativeName>
</protein>
<dbReference type="GO" id="GO:0097177">
    <property type="term" value="F:mitochondrial ribosome binding"/>
    <property type="evidence" value="ECO:0007669"/>
    <property type="project" value="TreeGrafter"/>
</dbReference>
<sequence>MGQMRNFSIVAHVDHGKSTLADRLLEITGTIPQDRVKRDQLLDSLKVERERGITVKAQTASMIYRKDDTPYLLNLIDTPGHVDFSYEVSRSLSACEGVLLLVDAAQGVQAQTVANYTLAVDNNLEIIPVINKIDQMNADVERVAFQMNTAFGIDEDSVLLASAKTGLGVRELLPAIVDRIPAPIADEQDVPFKGLLFDSWFDSYRGVITLVKVAAGTVAKGDKIQCFHSGKSYDVLELGLLAPERKQTNKLVTGQVGYVITGMKTTAEARVGDTFFRAPPASSELVVRPLPGFRPAKPMVFAGIYPSESDEFDKLRLAIEKLCLNDSSVTVTTESSATLGMGFRCGFLGLLHMDVWRQRLEDEHDADVVVTNPTVPYKAVMRKAKGESESQVIDIETAVDFPDRTAVDCYLEPVVNATIITPEEYMGPLLNLCEDRRGKQLEINLLDEKRSIIKYRLPLNEIVGDFFDELKSRSSGYASLDYDPPEYEKSSLSKLNILLNGSVVDAFSQIVHVDKAYRVGRDIATRLKEVLKRQQFEIAIQAAVGGKIIARETIKAYRKNVLDKSGKTVGGGDFSRKQKLLKKQKEGKKRARMIGRVEVSQEAFLAASGGARLKDNA</sequence>
<dbReference type="FunFam" id="2.40.30.10:FF:000015">
    <property type="entry name" value="Translation factor GUF1, mitochondrial"/>
    <property type="match status" value="1"/>
</dbReference>
<dbReference type="Pfam" id="PF03144">
    <property type="entry name" value="GTP_EFTU_D2"/>
    <property type="match status" value="1"/>
</dbReference>
<feature type="binding site" evidence="8">
    <location>
        <begin position="77"/>
        <end position="81"/>
    </location>
    <ligand>
        <name>GTP</name>
        <dbReference type="ChEBI" id="CHEBI:37565"/>
    </ligand>
</feature>
<dbReference type="PRINTS" id="PR00315">
    <property type="entry name" value="ELONGATNFCT"/>
</dbReference>
<dbReference type="PANTHER" id="PTHR43512:SF7">
    <property type="entry name" value="TRANSLATION FACTOR GUF1, MITOCHONDRIAL"/>
    <property type="match status" value="1"/>
</dbReference>
<evidence type="ECO:0000256" key="5">
    <source>
        <dbReference type="ARBA" id="ARBA00023128"/>
    </source>
</evidence>
<dbReference type="EMBL" id="HBIB01021122">
    <property type="protein sequence ID" value="CAE0251460.1"/>
    <property type="molecule type" value="Transcribed_RNA"/>
</dbReference>
<dbReference type="InterPro" id="IPR038363">
    <property type="entry name" value="LepA_C_sf"/>
</dbReference>
<dbReference type="InterPro" id="IPR031157">
    <property type="entry name" value="G_TR_CS"/>
</dbReference>
<keyword evidence="7 8" id="KW-0472">Membrane</keyword>
<dbReference type="InterPro" id="IPR006297">
    <property type="entry name" value="EF-4"/>
</dbReference>
<dbReference type="HAMAP" id="MF_00071">
    <property type="entry name" value="LepA"/>
    <property type="match status" value="1"/>
</dbReference>
<feature type="domain" description="Tr-type G" evidence="9">
    <location>
        <begin position="2"/>
        <end position="184"/>
    </location>
</feature>
<keyword evidence="3 8" id="KW-0999">Mitochondrion inner membrane</keyword>
<evidence type="ECO:0000256" key="8">
    <source>
        <dbReference type="HAMAP-Rule" id="MF_03137"/>
    </source>
</evidence>
<dbReference type="CDD" id="cd03699">
    <property type="entry name" value="EF4_II"/>
    <property type="match status" value="1"/>
</dbReference>
<feature type="binding site" evidence="8">
    <location>
        <begin position="11"/>
        <end position="18"/>
    </location>
    <ligand>
        <name>GTP</name>
        <dbReference type="ChEBI" id="CHEBI:37565"/>
    </ligand>
</feature>